<proteinExistence type="predicted"/>
<feature type="domain" description="HTH araC/xylS-type" evidence="4">
    <location>
        <begin position="203"/>
        <end position="301"/>
    </location>
</feature>
<evidence type="ECO:0000313" key="6">
    <source>
        <dbReference type="Proteomes" id="UP000589292"/>
    </source>
</evidence>
<dbReference type="InterPro" id="IPR018062">
    <property type="entry name" value="HTH_AraC-typ_CS"/>
</dbReference>
<gene>
    <name evidence="5" type="ORF">FG486_11745</name>
</gene>
<dbReference type="SUPFAM" id="SSF46689">
    <property type="entry name" value="Homeodomain-like"/>
    <property type="match status" value="2"/>
</dbReference>
<dbReference type="InterPro" id="IPR050204">
    <property type="entry name" value="AraC_XylS_family_regulators"/>
</dbReference>
<keyword evidence="3" id="KW-0804">Transcription</keyword>
<reference evidence="5 6" key="1">
    <citation type="journal article" date="1994" name="Int. J. Syst. Bacteriol.">
        <title>Phylogenetic positions of novel aerobic, bacteriochlorophyll a-containing bacteria and description of Roseococcus thiosulfatophilus gen. nov., sp. nov., Erythromicrobium ramosum gen. nov., sp. nov., and Erythrobacter litoralis sp. nov.</title>
        <authorList>
            <person name="Yurkov V."/>
            <person name="Stackebrandt E."/>
            <person name="Holmes A."/>
            <person name="Fuerst J.A."/>
            <person name="Hugenholtz P."/>
            <person name="Golecki J."/>
            <person name="Gad'on N."/>
            <person name="Gorlenko V.M."/>
            <person name="Kompantseva E.I."/>
            <person name="Drews G."/>
        </authorList>
    </citation>
    <scope>NUCLEOTIDE SEQUENCE [LARGE SCALE GENOMIC DNA]</scope>
    <source>
        <strain evidence="5 6">KR-99</strain>
    </source>
</reference>
<evidence type="ECO:0000256" key="1">
    <source>
        <dbReference type="ARBA" id="ARBA00023015"/>
    </source>
</evidence>
<dbReference type="GO" id="GO:0003700">
    <property type="term" value="F:DNA-binding transcription factor activity"/>
    <property type="evidence" value="ECO:0007669"/>
    <property type="project" value="InterPro"/>
</dbReference>
<dbReference type="RefSeq" id="WP_181267616.1">
    <property type="nucleotide sequence ID" value="NZ_BAAAGB010000001.1"/>
</dbReference>
<dbReference type="EMBL" id="VDES01000002">
    <property type="protein sequence ID" value="MBA1375012.1"/>
    <property type="molecule type" value="Genomic_DNA"/>
</dbReference>
<keyword evidence="1" id="KW-0805">Transcription regulation</keyword>
<keyword evidence="2" id="KW-0238">DNA-binding</keyword>
<organism evidence="5 6">
    <name type="scientific">Sphingomonas ursincola</name>
    <dbReference type="NCBI Taxonomy" id="56361"/>
    <lineage>
        <taxon>Bacteria</taxon>
        <taxon>Pseudomonadati</taxon>
        <taxon>Pseudomonadota</taxon>
        <taxon>Alphaproteobacteria</taxon>
        <taxon>Sphingomonadales</taxon>
        <taxon>Sphingomonadaceae</taxon>
        <taxon>Sphingomonas</taxon>
    </lineage>
</organism>
<dbReference type="AlphaFoldDB" id="A0A7V8REJ1"/>
<keyword evidence="6" id="KW-1185">Reference proteome</keyword>
<dbReference type="InterPro" id="IPR020449">
    <property type="entry name" value="Tscrpt_reg_AraC-type_HTH"/>
</dbReference>
<comment type="caution">
    <text evidence="5">The sequence shown here is derived from an EMBL/GenBank/DDBJ whole genome shotgun (WGS) entry which is preliminary data.</text>
</comment>
<dbReference type="InterPro" id="IPR018060">
    <property type="entry name" value="HTH_AraC"/>
</dbReference>
<dbReference type="PRINTS" id="PR00032">
    <property type="entry name" value="HTHARAC"/>
</dbReference>
<evidence type="ECO:0000256" key="3">
    <source>
        <dbReference type="ARBA" id="ARBA00023163"/>
    </source>
</evidence>
<evidence type="ECO:0000259" key="4">
    <source>
        <dbReference type="PROSITE" id="PS01124"/>
    </source>
</evidence>
<dbReference type="PANTHER" id="PTHR46796:SF6">
    <property type="entry name" value="ARAC SUBFAMILY"/>
    <property type="match status" value="1"/>
</dbReference>
<sequence length="316" mass="35617">MTPLLAPRAGQKTGVHAYDVAHYSGVEPVTSNIFAGQGMSSVWQRDLISREPVSHISVPANASIVLLCRTSGPYIQRARLAGTAYNVEVEPNFFILLPSGIDSIWFDQTERVQGWFHLHFDKTIQDRIAAELGWNFTRITTCVSVELRKLADTAIHLSGNVAPPALIWDSLCWMILYHFSRCNTASGQVDVRLGHHLAPWQARRAVEFMRANLDRDITLNDISGICHVSPYHFARGFKNSLGRPPYQYLMLLRMERARDLLLSSTMSVTQIALSVGYDTPQAFARAFRRIHGISPSHFRIDRANCPRGTWLPKQMC</sequence>
<evidence type="ECO:0000256" key="2">
    <source>
        <dbReference type="ARBA" id="ARBA00023125"/>
    </source>
</evidence>
<protein>
    <submittedName>
        <fullName evidence="5">Helix-turn-helix transcriptional regulator</fullName>
    </submittedName>
</protein>
<name>A0A7V8REJ1_9SPHN</name>
<accession>A0A7V8REJ1</accession>
<dbReference type="Pfam" id="PF12833">
    <property type="entry name" value="HTH_18"/>
    <property type="match status" value="1"/>
</dbReference>
<dbReference type="Proteomes" id="UP000589292">
    <property type="component" value="Unassembled WGS sequence"/>
</dbReference>
<dbReference type="GO" id="GO:0043565">
    <property type="term" value="F:sequence-specific DNA binding"/>
    <property type="evidence" value="ECO:0007669"/>
    <property type="project" value="InterPro"/>
</dbReference>
<dbReference type="PROSITE" id="PS00041">
    <property type="entry name" value="HTH_ARAC_FAMILY_1"/>
    <property type="match status" value="1"/>
</dbReference>
<evidence type="ECO:0000313" key="5">
    <source>
        <dbReference type="EMBL" id="MBA1375012.1"/>
    </source>
</evidence>
<dbReference type="InterPro" id="IPR009057">
    <property type="entry name" value="Homeodomain-like_sf"/>
</dbReference>
<dbReference type="SMART" id="SM00342">
    <property type="entry name" value="HTH_ARAC"/>
    <property type="match status" value="1"/>
</dbReference>
<dbReference type="Gene3D" id="1.10.10.60">
    <property type="entry name" value="Homeodomain-like"/>
    <property type="match status" value="2"/>
</dbReference>
<dbReference type="PANTHER" id="PTHR46796">
    <property type="entry name" value="HTH-TYPE TRANSCRIPTIONAL ACTIVATOR RHAS-RELATED"/>
    <property type="match status" value="1"/>
</dbReference>
<dbReference type="PROSITE" id="PS01124">
    <property type="entry name" value="HTH_ARAC_FAMILY_2"/>
    <property type="match status" value="1"/>
</dbReference>